<accession>A0A392NDY5</accession>
<evidence type="ECO:0000313" key="1">
    <source>
        <dbReference type="EMBL" id="MCH97409.1"/>
    </source>
</evidence>
<dbReference type="AlphaFoldDB" id="A0A392NDY5"/>
<gene>
    <name evidence="1" type="ORF">A2U01_0018404</name>
</gene>
<dbReference type="Proteomes" id="UP000265520">
    <property type="component" value="Unassembled WGS sequence"/>
</dbReference>
<organism evidence="1 2">
    <name type="scientific">Trifolium medium</name>
    <dbReference type="NCBI Taxonomy" id="97028"/>
    <lineage>
        <taxon>Eukaryota</taxon>
        <taxon>Viridiplantae</taxon>
        <taxon>Streptophyta</taxon>
        <taxon>Embryophyta</taxon>
        <taxon>Tracheophyta</taxon>
        <taxon>Spermatophyta</taxon>
        <taxon>Magnoliopsida</taxon>
        <taxon>eudicotyledons</taxon>
        <taxon>Gunneridae</taxon>
        <taxon>Pentapetalae</taxon>
        <taxon>rosids</taxon>
        <taxon>fabids</taxon>
        <taxon>Fabales</taxon>
        <taxon>Fabaceae</taxon>
        <taxon>Papilionoideae</taxon>
        <taxon>50 kb inversion clade</taxon>
        <taxon>NPAAA clade</taxon>
        <taxon>Hologalegina</taxon>
        <taxon>IRL clade</taxon>
        <taxon>Trifolieae</taxon>
        <taxon>Trifolium</taxon>
    </lineage>
</organism>
<keyword evidence="2" id="KW-1185">Reference proteome</keyword>
<proteinExistence type="predicted"/>
<sequence>MPIQITDNITKYLGMPTQIGRSKQGVFKFIMDRVRNKLKGWKEKNLSFAGRGVLISDIIQAITTYMMSCFLIPKNICERIEKESCKYCKYGGSKPIRNLYWVNASELNTTPTQTSSILNKGLTLATLGEAFIKPFGFFGKGVAGKLAMAITLIYGRTTGLSCKMDTRPFPLTLSLHQLPKSEISYPITPISAGILC</sequence>
<dbReference type="EMBL" id="LXQA010034894">
    <property type="protein sequence ID" value="MCH97409.1"/>
    <property type="molecule type" value="Genomic_DNA"/>
</dbReference>
<reference evidence="1 2" key="1">
    <citation type="journal article" date="2018" name="Front. Plant Sci.">
        <title>Red Clover (Trifolium pratense) and Zigzag Clover (T. medium) - A Picture of Genomic Similarities and Differences.</title>
        <authorList>
            <person name="Dluhosova J."/>
            <person name="Istvanek J."/>
            <person name="Nedelnik J."/>
            <person name="Repkova J."/>
        </authorList>
    </citation>
    <scope>NUCLEOTIDE SEQUENCE [LARGE SCALE GENOMIC DNA]</scope>
    <source>
        <strain evidence="2">cv. 10/8</strain>
        <tissue evidence="1">Leaf</tissue>
    </source>
</reference>
<protein>
    <submittedName>
        <fullName evidence="1">Putative ribonuclease H protein</fullName>
    </submittedName>
</protein>
<dbReference type="PANTHER" id="PTHR33116:SF86">
    <property type="entry name" value="REVERSE TRANSCRIPTASE DOMAIN-CONTAINING PROTEIN"/>
    <property type="match status" value="1"/>
</dbReference>
<name>A0A392NDY5_9FABA</name>
<dbReference type="PANTHER" id="PTHR33116">
    <property type="entry name" value="REVERSE TRANSCRIPTASE ZINC-BINDING DOMAIN-CONTAINING PROTEIN-RELATED-RELATED"/>
    <property type="match status" value="1"/>
</dbReference>
<evidence type="ECO:0000313" key="2">
    <source>
        <dbReference type="Proteomes" id="UP000265520"/>
    </source>
</evidence>
<comment type="caution">
    <text evidence="1">The sequence shown here is derived from an EMBL/GenBank/DDBJ whole genome shotgun (WGS) entry which is preliminary data.</text>
</comment>